<proteinExistence type="predicted"/>
<reference evidence="1 2" key="1">
    <citation type="submission" date="2010-12" db="EMBL/GenBank/DDBJ databases">
        <authorList>
            <person name="Muzny D."/>
            <person name="Qin X."/>
            <person name="Deng J."/>
            <person name="Jiang H."/>
            <person name="Liu Y."/>
            <person name="Qu J."/>
            <person name="Song X.-Z."/>
            <person name="Zhang L."/>
            <person name="Thornton R."/>
            <person name="Coyle M."/>
            <person name="Francisco L."/>
            <person name="Jackson L."/>
            <person name="Javaid M."/>
            <person name="Korchina V."/>
            <person name="Kovar C."/>
            <person name="Mata R."/>
            <person name="Mathew T."/>
            <person name="Ngo R."/>
            <person name="Nguyen L."/>
            <person name="Nguyen N."/>
            <person name="Okwuonu G."/>
            <person name="Ongeri F."/>
            <person name="Pham C."/>
            <person name="Simmons D."/>
            <person name="Wilczek-Boney K."/>
            <person name="Hale W."/>
            <person name="Jakkamsetti A."/>
            <person name="Pham P."/>
            <person name="Ruth R."/>
            <person name="San Lucas F."/>
            <person name="Warren J."/>
            <person name="Zhang J."/>
            <person name="Zhao Z."/>
            <person name="Zhou C."/>
            <person name="Zhu D."/>
            <person name="Lee S."/>
            <person name="Bess C."/>
            <person name="Blankenburg K."/>
            <person name="Forbes L."/>
            <person name="Fu Q."/>
            <person name="Gubbala S."/>
            <person name="Hirani K."/>
            <person name="Jayaseelan J.C."/>
            <person name="Lara F."/>
            <person name="Munidasa M."/>
            <person name="Palculict T."/>
            <person name="Patil S."/>
            <person name="Pu L.-L."/>
            <person name="Saada N."/>
            <person name="Tang L."/>
            <person name="Weissenberger G."/>
            <person name="Zhu Y."/>
            <person name="Hemphill L."/>
            <person name="Shang Y."/>
            <person name="Youmans B."/>
            <person name="Ayvaz T."/>
            <person name="Ross M."/>
            <person name="Santibanez J."/>
            <person name="Aqrawi P."/>
            <person name="Gross S."/>
            <person name="Joshi V."/>
            <person name="Fowler G."/>
            <person name="Nazareth L."/>
            <person name="Reid J."/>
            <person name="Worley K."/>
            <person name="Petrosino J."/>
            <person name="Highlander S."/>
            <person name="Gibbs R."/>
        </authorList>
    </citation>
    <scope>NUCLEOTIDE SEQUENCE [LARGE SCALE GENOMIC DNA]</scope>
    <source>
        <strain evidence="1 2">DSM 15606</strain>
    </source>
</reference>
<dbReference type="AlphaFoldDB" id="E6MMB3"/>
<dbReference type="EMBL" id="AEQO01000068">
    <property type="protein sequence ID" value="EFV05237.1"/>
    <property type="molecule type" value="Genomic_DNA"/>
</dbReference>
<comment type="caution">
    <text evidence="1">The sequence shown here is derived from an EMBL/GenBank/DDBJ whole genome shotgun (WGS) entry which is preliminary data.</text>
</comment>
<gene>
    <name evidence="1" type="ORF">HMPREF9420_0631</name>
</gene>
<protein>
    <submittedName>
        <fullName evidence="1">Uncharacterized protein</fullName>
    </submittedName>
</protein>
<dbReference type="STRING" id="888832.HMPREF9420_0631"/>
<evidence type="ECO:0000313" key="1">
    <source>
        <dbReference type="EMBL" id="EFV05237.1"/>
    </source>
</evidence>
<name>E6MMB3_9BACT</name>
<accession>E6MMB3</accession>
<dbReference type="HOGENOM" id="CLU_3064839_0_0_10"/>
<organism evidence="1 2">
    <name type="scientific">Segatella salivae DSM 15606</name>
    <dbReference type="NCBI Taxonomy" id="888832"/>
    <lineage>
        <taxon>Bacteria</taxon>
        <taxon>Pseudomonadati</taxon>
        <taxon>Bacteroidota</taxon>
        <taxon>Bacteroidia</taxon>
        <taxon>Bacteroidales</taxon>
        <taxon>Prevotellaceae</taxon>
        <taxon>Segatella</taxon>
    </lineage>
</organism>
<evidence type="ECO:0000313" key="2">
    <source>
        <dbReference type="Proteomes" id="UP000003874"/>
    </source>
</evidence>
<keyword evidence="2" id="KW-1185">Reference proteome</keyword>
<sequence>MTPKYTNGKFTNFSNCLLFVKANFFIHLILAQKYKIICLSHKLNVILQNFLEI</sequence>
<dbReference type="Proteomes" id="UP000003874">
    <property type="component" value="Unassembled WGS sequence"/>
</dbReference>